<keyword evidence="1" id="KW-0472">Membrane</keyword>
<feature type="transmembrane region" description="Helical" evidence="1">
    <location>
        <begin position="47"/>
        <end position="68"/>
    </location>
</feature>
<gene>
    <name evidence="2" type="ORF">GCM10010430_06820</name>
</gene>
<dbReference type="Proteomes" id="UP001500305">
    <property type="component" value="Unassembled WGS sequence"/>
</dbReference>
<keyword evidence="1" id="KW-0812">Transmembrane</keyword>
<evidence type="ECO:0000313" key="3">
    <source>
        <dbReference type="Proteomes" id="UP001500305"/>
    </source>
</evidence>
<accession>A0ABP5QCJ7</accession>
<organism evidence="2 3">
    <name type="scientific">Kitasatospora cystarginea</name>
    <dbReference type="NCBI Taxonomy" id="58350"/>
    <lineage>
        <taxon>Bacteria</taxon>
        <taxon>Bacillati</taxon>
        <taxon>Actinomycetota</taxon>
        <taxon>Actinomycetes</taxon>
        <taxon>Kitasatosporales</taxon>
        <taxon>Streptomycetaceae</taxon>
        <taxon>Kitasatospora</taxon>
    </lineage>
</organism>
<dbReference type="EMBL" id="BAAATR010000002">
    <property type="protein sequence ID" value="GAA2229505.1"/>
    <property type="molecule type" value="Genomic_DNA"/>
</dbReference>
<protein>
    <recommendedName>
        <fullName evidence="4">Integral membrane protein</fullName>
    </recommendedName>
</protein>
<keyword evidence="3" id="KW-1185">Reference proteome</keyword>
<feature type="transmembrane region" description="Helical" evidence="1">
    <location>
        <begin position="80"/>
        <end position="99"/>
    </location>
</feature>
<evidence type="ECO:0000256" key="1">
    <source>
        <dbReference type="SAM" id="Phobius"/>
    </source>
</evidence>
<evidence type="ECO:0008006" key="4">
    <source>
        <dbReference type="Google" id="ProtNLM"/>
    </source>
</evidence>
<keyword evidence="1" id="KW-1133">Transmembrane helix</keyword>
<sequence>MNPIPIIGAAAAATVALGSLAIAQRLRPAANPDGEDDSPHPALSSIGAGLLSGFVLLTGFLVATGWAARTTSVVPPTGLYVADGAAAIAVLLYPSLAALPFTARHATAVAFFGALVGYTLSLAVQLRP</sequence>
<feature type="transmembrane region" description="Helical" evidence="1">
    <location>
        <begin position="105"/>
        <end position="124"/>
    </location>
</feature>
<proteinExistence type="predicted"/>
<name>A0ABP5QCJ7_9ACTN</name>
<evidence type="ECO:0000313" key="2">
    <source>
        <dbReference type="EMBL" id="GAA2229505.1"/>
    </source>
</evidence>
<comment type="caution">
    <text evidence="2">The sequence shown here is derived from an EMBL/GenBank/DDBJ whole genome shotgun (WGS) entry which is preliminary data.</text>
</comment>
<dbReference type="RefSeq" id="WP_344634669.1">
    <property type="nucleotide sequence ID" value="NZ_BAAATR010000002.1"/>
</dbReference>
<reference evidence="3" key="1">
    <citation type="journal article" date="2019" name="Int. J. Syst. Evol. Microbiol.">
        <title>The Global Catalogue of Microorganisms (GCM) 10K type strain sequencing project: providing services to taxonomists for standard genome sequencing and annotation.</title>
        <authorList>
            <consortium name="The Broad Institute Genomics Platform"/>
            <consortium name="The Broad Institute Genome Sequencing Center for Infectious Disease"/>
            <person name="Wu L."/>
            <person name="Ma J."/>
        </authorList>
    </citation>
    <scope>NUCLEOTIDE SEQUENCE [LARGE SCALE GENOMIC DNA]</scope>
    <source>
        <strain evidence="3">JCM 7356</strain>
    </source>
</reference>